<sequence>MGNSNRKAAFEDHITRDTDSILVGLWRHERGAGSPQTAAALAVSSTLRLNSQAAPQCRAGTDAKIARATHLGLQQREGGQDWNCVETLRIWRVLRTFAELQPRRTVAILLLPRALERGSGPSLINSTPIRWAIEMQIEAH</sequence>
<dbReference type="AlphaFoldDB" id="A0A7J8JW86"/>
<organism evidence="1 2">
    <name type="scientific">Molossus molossus</name>
    <name type="common">Pallas' mastiff bat</name>
    <name type="synonym">Vespertilio molossus</name>
    <dbReference type="NCBI Taxonomy" id="27622"/>
    <lineage>
        <taxon>Eukaryota</taxon>
        <taxon>Metazoa</taxon>
        <taxon>Chordata</taxon>
        <taxon>Craniata</taxon>
        <taxon>Vertebrata</taxon>
        <taxon>Euteleostomi</taxon>
        <taxon>Mammalia</taxon>
        <taxon>Eutheria</taxon>
        <taxon>Laurasiatheria</taxon>
        <taxon>Chiroptera</taxon>
        <taxon>Yangochiroptera</taxon>
        <taxon>Molossidae</taxon>
        <taxon>Molossus</taxon>
    </lineage>
</organism>
<evidence type="ECO:0000313" key="2">
    <source>
        <dbReference type="Proteomes" id="UP000550707"/>
    </source>
</evidence>
<reference evidence="1 2" key="1">
    <citation type="journal article" date="2020" name="Nature">
        <title>Six reference-quality genomes reveal evolution of bat adaptations.</title>
        <authorList>
            <person name="Jebb D."/>
            <person name="Huang Z."/>
            <person name="Pippel M."/>
            <person name="Hughes G.M."/>
            <person name="Lavrichenko K."/>
            <person name="Devanna P."/>
            <person name="Winkler S."/>
            <person name="Jermiin L.S."/>
            <person name="Skirmuntt E.C."/>
            <person name="Katzourakis A."/>
            <person name="Burkitt-Gray L."/>
            <person name="Ray D.A."/>
            <person name="Sullivan K.A.M."/>
            <person name="Roscito J.G."/>
            <person name="Kirilenko B.M."/>
            <person name="Davalos L.M."/>
            <person name="Corthals A.P."/>
            <person name="Power M.L."/>
            <person name="Jones G."/>
            <person name="Ransome R.D."/>
            <person name="Dechmann D.K.N."/>
            <person name="Locatelli A.G."/>
            <person name="Puechmaille S.J."/>
            <person name="Fedrigo O."/>
            <person name="Jarvis E.D."/>
            <person name="Hiller M."/>
            <person name="Vernes S.C."/>
            <person name="Myers E.W."/>
            <person name="Teeling E.C."/>
        </authorList>
    </citation>
    <scope>NUCLEOTIDE SEQUENCE [LARGE SCALE GENOMIC DNA]</scope>
    <source>
        <strain evidence="1">MMolMol1</strain>
        <tissue evidence="1">Muscle</tissue>
    </source>
</reference>
<keyword evidence="2" id="KW-1185">Reference proteome</keyword>
<name>A0A7J8JW86_MOLMO</name>
<evidence type="ECO:0000313" key="1">
    <source>
        <dbReference type="EMBL" id="KAF6501093.1"/>
    </source>
</evidence>
<gene>
    <name evidence="1" type="ORF">HJG59_008074</name>
</gene>
<dbReference type="Proteomes" id="UP000550707">
    <property type="component" value="Unassembled WGS sequence"/>
</dbReference>
<dbReference type="EMBL" id="JACASF010000001">
    <property type="protein sequence ID" value="KAF6501093.1"/>
    <property type="molecule type" value="Genomic_DNA"/>
</dbReference>
<accession>A0A7J8JW86</accession>
<proteinExistence type="predicted"/>
<protein>
    <submittedName>
        <fullName evidence="1">Uncharacterized protein</fullName>
    </submittedName>
</protein>
<dbReference type="InParanoid" id="A0A7J8JW86"/>
<comment type="caution">
    <text evidence="1">The sequence shown here is derived from an EMBL/GenBank/DDBJ whole genome shotgun (WGS) entry which is preliminary data.</text>
</comment>